<evidence type="ECO:0000313" key="3">
    <source>
        <dbReference type="Proteomes" id="UP000677457"/>
    </source>
</evidence>
<organism evidence="2 3">
    <name type="scientific">Salinispora arenicola</name>
    <dbReference type="NCBI Taxonomy" id="168697"/>
    <lineage>
        <taxon>Bacteria</taxon>
        <taxon>Bacillati</taxon>
        <taxon>Actinomycetota</taxon>
        <taxon>Actinomycetes</taxon>
        <taxon>Micromonosporales</taxon>
        <taxon>Micromonosporaceae</taxon>
        <taxon>Salinispora</taxon>
    </lineage>
</organism>
<dbReference type="EMBL" id="BOQM01000017">
    <property type="protein sequence ID" value="GIM85924.1"/>
    <property type="molecule type" value="Genomic_DNA"/>
</dbReference>
<reference evidence="2 3" key="1">
    <citation type="submission" date="2021-03" db="EMBL/GenBank/DDBJ databases">
        <title>Whole genome shotgun sequence of Salinispora arenicola NBRC 105043.</title>
        <authorList>
            <person name="Komaki H."/>
            <person name="Tamura T."/>
        </authorList>
    </citation>
    <scope>NUCLEOTIDE SEQUENCE [LARGE SCALE GENOMIC DNA]</scope>
    <source>
        <strain evidence="2 3">NBRC 105043</strain>
    </source>
</reference>
<dbReference type="RefSeq" id="WP_012183366.1">
    <property type="nucleotide sequence ID" value="NZ_BOQM01000017.1"/>
</dbReference>
<sequence>MEYAMNDNDRSTAPGEVVDGTVAHSSGDTSASASADSQVTNAQSFDPDVEGLDDLDSVDFDLDEVENKIAPLALASNEAILWRP</sequence>
<dbReference type="Proteomes" id="UP000677457">
    <property type="component" value="Unassembled WGS sequence"/>
</dbReference>
<accession>A0ABQ4JSH5</accession>
<feature type="compositionally biased region" description="Low complexity" evidence="1">
    <location>
        <begin position="23"/>
        <end position="37"/>
    </location>
</feature>
<evidence type="ECO:0000256" key="1">
    <source>
        <dbReference type="SAM" id="MobiDB-lite"/>
    </source>
</evidence>
<keyword evidence="3" id="KW-1185">Reference proteome</keyword>
<name>A0ABQ4JSH5_SALAC</name>
<dbReference type="NCBIfam" id="NF033737">
    <property type="entry name" value="Amm_Lyn_leader"/>
    <property type="match status" value="1"/>
</dbReference>
<dbReference type="GeneID" id="93772350"/>
<comment type="caution">
    <text evidence="2">The sequence shown here is derived from an EMBL/GenBank/DDBJ whole genome shotgun (WGS) entry which is preliminary data.</text>
</comment>
<evidence type="ECO:0000313" key="2">
    <source>
        <dbReference type="EMBL" id="GIM85924.1"/>
    </source>
</evidence>
<feature type="region of interest" description="Disordered" evidence="1">
    <location>
        <begin position="1"/>
        <end position="52"/>
    </location>
</feature>
<protein>
    <submittedName>
        <fullName evidence="2">Uncharacterized protein</fullName>
    </submittedName>
</protein>
<gene>
    <name evidence="2" type="ORF">Sar04_26600</name>
</gene>
<proteinExistence type="predicted"/>